<dbReference type="InterPro" id="IPR023213">
    <property type="entry name" value="CAT-like_dom_sf"/>
</dbReference>
<reference evidence="2" key="2">
    <citation type="submission" date="2017-06" db="EMBL/GenBank/DDBJ databases">
        <title>WGS assembly of Brachypodium distachyon.</title>
        <authorList>
            <consortium name="The International Brachypodium Initiative"/>
            <person name="Lucas S."/>
            <person name="Harmon-Smith M."/>
            <person name="Lail K."/>
            <person name="Tice H."/>
            <person name="Grimwood J."/>
            <person name="Bruce D."/>
            <person name="Barry K."/>
            <person name="Shu S."/>
            <person name="Lindquist E."/>
            <person name="Wang M."/>
            <person name="Pitluck S."/>
            <person name="Vogel J.P."/>
            <person name="Garvin D.F."/>
            <person name="Mockler T.C."/>
            <person name="Schmutz J."/>
            <person name="Rokhsar D."/>
            <person name="Bevan M.W."/>
        </authorList>
    </citation>
    <scope>NUCLEOTIDE SEQUENCE</scope>
    <source>
        <strain evidence="2">Bd21</strain>
    </source>
</reference>
<comment type="similarity">
    <text evidence="1">Belongs to the plant acyltransferase family.</text>
</comment>
<evidence type="ECO:0000313" key="2">
    <source>
        <dbReference type="EMBL" id="KQJ81445.1"/>
    </source>
</evidence>
<name>A0A0Q3KNH5_BRADI</name>
<dbReference type="AlphaFoldDB" id="A0A0Q3KNH5"/>
<dbReference type="OrthoDB" id="671439at2759"/>
<gene>
    <name evidence="2" type="ORF">BRADI_5g00761v3</name>
</gene>
<evidence type="ECO:0000313" key="3">
    <source>
        <dbReference type="EnsemblPlants" id="KQJ81445"/>
    </source>
</evidence>
<reference evidence="3" key="3">
    <citation type="submission" date="2018-08" db="UniProtKB">
        <authorList>
            <consortium name="EnsemblPlants"/>
        </authorList>
    </citation>
    <scope>IDENTIFICATION</scope>
    <source>
        <strain evidence="3">cv. Bd21</strain>
    </source>
</reference>
<dbReference type="Gramene" id="KQJ81445">
    <property type="protein sequence ID" value="KQJ81445"/>
    <property type="gene ID" value="BRADI_5g00761v3"/>
</dbReference>
<reference evidence="2 3" key="1">
    <citation type="journal article" date="2010" name="Nature">
        <title>Genome sequencing and analysis of the model grass Brachypodium distachyon.</title>
        <authorList>
            <consortium name="International Brachypodium Initiative"/>
        </authorList>
    </citation>
    <scope>NUCLEOTIDE SEQUENCE [LARGE SCALE GENOMIC DNA]</scope>
    <source>
        <strain evidence="2 3">Bd21</strain>
    </source>
</reference>
<dbReference type="EMBL" id="CM000884">
    <property type="protein sequence ID" value="KQJ81445.1"/>
    <property type="molecule type" value="Genomic_DNA"/>
</dbReference>
<dbReference type="EnsemblPlants" id="KQJ81445">
    <property type="protein sequence ID" value="KQJ81445"/>
    <property type="gene ID" value="BRADI_5g00761v3"/>
</dbReference>
<evidence type="ECO:0000256" key="1">
    <source>
        <dbReference type="ARBA" id="ARBA00009861"/>
    </source>
</evidence>
<dbReference type="PANTHER" id="PTHR31147:SF55">
    <property type="entry name" value="HXXXD-TYPE ACYL-TRANSFERASE FAMILY PROTEIN"/>
    <property type="match status" value="1"/>
</dbReference>
<dbReference type="GO" id="GO:0016747">
    <property type="term" value="F:acyltransferase activity, transferring groups other than amino-acyl groups"/>
    <property type="evidence" value="ECO:0007669"/>
    <property type="project" value="UniProtKB-ARBA"/>
</dbReference>
<organism evidence="2">
    <name type="scientific">Brachypodium distachyon</name>
    <name type="common">Purple false brome</name>
    <name type="synonym">Trachynia distachya</name>
    <dbReference type="NCBI Taxonomy" id="15368"/>
    <lineage>
        <taxon>Eukaryota</taxon>
        <taxon>Viridiplantae</taxon>
        <taxon>Streptophyta</taxon>
        <taxon>Embryophyta</taxon>
        <taxon>Tracheophyta</taxon>
        <taxon>Spermatophyta</taxon>
        <taxon>Magnoliopsida</taxon>
        <taxon>Liliopsida</taxon>
        <taxon>Poales</taxon>
        <taxon>Poaceae</taxon>
        <taxon>BOP clade</taxon>
        <taxon>Pooideae</taxon>
        <taxon>Stipodae</taxon>
        <taxon>Brachypodieae</taxon>
        <taxon>Brachypodium</taxon>
    </lineage>
</organism>
<dbReference type="Proteomes" id="UP000008810">
    <property type="component" value="Chromosome 5"/>
</dbReference>
<sequence length="295" mass="31331">MGEVAPLAVVSKSSPVVVVGANDDHYRQSTIDLSSFDRCFAPFPVTLLLVFDRPIKDPVESIKKAVSQALGVGHYHPMAGRLTADGCGIACTGEGVSFVGASASCVLDDYFSLKAASMADLAVGYPADLCRPVVDPLVLMQVTEFSCGGFVVGVTWNHVMADGAGMAQFLRAVGEFARGVSSPPSVVPVRSSSLLPCLPPSTVAARRAMMGVSASKEMASLDITIPWSLIARVRAEWKHGHGDEEQPCTVFEAVTALLWRSRTRAITTCAEDGYDDDELPAPVAFLSNVRRQAIN</sequence>
<dbReference type="Pfam" id="PF02458">
    <property type="entry name" value="Transferase"/>
    <property type="match status" value="1"/>
</dbReference>
<dbReference type="InterPro" id="IPR050898">
    <property type="entry name" value="Plant_acyltransferase"/>
</dbReference>
<dbReference type="Gene3D" id="3.30.559.10">
    <property type="entry name" value="Chloramphenicol acetyltransferase-like domain"/>
    <property type="match status" value="2"/>
</dbReference>
<proteinExistence type="inferred from homology"/>
<protein>
    <submittedName>
        <fullName evidence="2 3">Uncharacterized protein</fullName>
    </submittedName>
</protein>
<accession>A0A0Q3KNH5</accession>
<dbReference type="InParanoid" id="A0A0Q3KNH5"/>
<dbReference type="PANTHER" id="PTHR31147">
    <property type="entry name" value="ACYL TRANSFERASE 4"/>
    <property type="match status" value="1"/>
</dbReference>
<evidence type="ECO:0000313" key="4">
    <source>
        <dbReference type="Proteomes" id="UP000008810"/>
    </source>
</evidence>
<keyword evidence="4" id="KW-1185">Reference proteome</keyword>